<gene>
    <name evidence="2" type="ORF">M406DRAFT_257325</name>
</gene>
<dbReference type="PANTHER" id="PTHR45589">
    <property type="entry name" value="WD REPEAT DOMAIN 62, ISOFORM G"/>
    <property type="match status" value="1"/>
</dbReference>
<evidence type="ECO:0000313" key="3">
    <source>
        <dbReference type="Proteomes" id="UP000803844"/>
    </source>
</evidence>
<evidence type="ECO:0000313" key="2">
    <source>
        <dbReference type="EMBL" id="KAF3765905.1"/>
    </source>
</evidence>
<sequence>MASTPSRRLKPMPSTPQLFPAPSKSPSRNRPHQSCLVLKRIIGNTCPSPTAFDSSGSSFAYVAGGAVVVIDVQGSGQPSQAFYRARPTAVPVFATAPIPQASPSLNTTPKGSGARKRPPRSTRDSPSGLGLGLGLGPRTWTSRERIKAATCVSLSKDARFLAVGETGYAPRVLVFGLKNSSSSSSSSSLQRPLVSISEHAFGVRAVAWSQDGKWLASLGTTHDGFLFVWKIDPRTGSASLFQQNRCTSYVAGMIWLGSNLITFGLRHMKVWKVVDGTQRPPSPSKKYAGPDPNRQNPSKTLPGRNVLLGSLLEASFTCAVAIEEDKALMFSDGGNVCLLDGAAGQMKLAQVTSIDFHVTSCALRASVERPFVLAGGNDGQLVSIDVGDVLSGTDTCTTRNHCGPVVLAMAFAQDKLVTVDRDRHIDIWDADTLPEVTLEASARVRLPGQNDPVLGIQSLERADETSPVFFTWSGSGRVLLWDLDGSVQESLDMCVDQVYTGEDMELQNQMCVVGADEQGHVFAAGDRVGVLQIVDRADGHLLLKAKAHMSEITHIAVRHDASKSLVATSGRDRTVQLFHRISDGSFNLLQTLAFPARVTHMILSPDDKIITASMDRAIQTHELVTKTGEPGTLAAVQCRSITLKASPTSMALDNENQSLLVSSLDKCVYHLKIGSGRPLKAFRCADETTDTVVLDSLVLESLQNKERPLLIGLSNTDKSVRIYDCKTGALLDREWGHTESISGVAVVHDGDSTPKVVSVGCDGTIMVFDLDLQDLSPVATSRSPSPAQDGLLGTNHPPLRRVLSKAELAGFSRLSSSLGDGRRSPSRNLRSKKSKTDFSSSTLVETPPPPCRDPCKTKTDQTSSRRTTPSRYGNSGVNRGPNSATLTRRPSLPAIGSFDTQQAARKKSSNISLRSLCGPGSLGIASEQVCRQLRAYRKELSSLESVTSDMLAQVEVELQLTSIAISERATRHAQQSMELNKERDYTNDDGSLAARDVPNLLGPGKNRNPERPRTAC</sequence>
<feature type="compositionally biased region" description="Basic and acidic residues" evidence="1">
    <location>
        <begin position="1007"/>
        <end position="1016"/>
    </location>
</feature>
<feature type="region of interest" description="Disordered" evidence="1">
    <location>
        <begin position="94"/>
        <end position="136"/>
    </location>
</feature>
<feature type="compositionally biased region" description="Polar residues" evidence="1">
    <location>
        <begin position="101"/>
        <end position="110"/>
    </location>
</feature>
<dbReference type="Proteomes" id="UP000803844">
    <property type="component" value="Unassembled WGS sequence"/>
</dbReference>
<keyword evidence="3" id="KW-1185">Reference proteome</keyword>
<feature type="region of interest" description="Disordered" evidence="1">
    <location>
        <begin position="1"/>
        <end position="32"/>
    </location>
</feature>
<dbReference type="SUPFAM" id="SSF82171">
    <property type="entry name" value="DPP6 N-terminal domain-like"/>
    <property type="match status" value="1"/>
</dbReference>
<dbReference type="Pfam" id="PF00400">
    <property type="entry name" value="WD40"/>
    <property type="match status" value="2"/>
</dbReference>
<dbReference type="AlphaFoldDB" id="A0A9P5CQC5"/>
<dbReference type="InterPro" id="IPR011047">
    <property type="entry name" value="Quinoprotein_ADH-like_sf"/>
</dbReference>
<dbReference type="InterPro" id="IPR052779">
    <property type="entry name" value="WDR62"/>
</dbReference>
<proteinExistence type="predicted"/>
<feature type="region of interest" description="Disordered" evidence="1">
    <location>
        <begin position="815"/>
        <end position="893"/>
    </location>
</feature>
<dbReference type="PANTHER" id="PTHR45589:SF1">
    <property type="entry name" value="WD REPEAT DOMAIN 62, ISOFORM G"/>
    <property type="match status" value="1"/>
</dbReference>
<dbReference type="SMART" id="SM00320">
    <property type="entry name" value="WD40"/>
    <property type="match status" value="7"/>
</dbReference>
<organism evidence="2 3">
    <name type="scientific">Cryphonectria parasitica (strain ATCC 38755 / EP155)</name>
    <dbReference type="NCBI Taxonomy" id="660469"/>
    <lineage>
        <taxon>Eukaryota</taxon>
        <taxon>Fungi</taxon>
        <taxon>Dikarya</taxon>
        <taxon>Ascomycota</taxon>
        <taxon>Pezizomycotina</taxon>
        <taxon>Sordariomycetes</taxon>
        <taxon>Sordariomycetidae</taxon>
        <taxon>Diaporthales</taxon>
        <taxon>Cryphonectriaceae</taxon>
        <taxon>Cryphonectria-Endothia species complex</taxon>
        <taxon>Cryphonectria</taxon>
    </lineage>
</organism>
<dbReference type="EMBL" id="MU032347">
    <property type="protein sequence ID" value="KAF3765905.1"/>
    <property type="molecule type" value="Genomic_DNA"/>
</dbReference>
<dbReference type="GeneID" id="63834296"/>
<evidence type="ECO:0000256" key="1">
    <source>
        <dbReference type="SAM" id="MobiDB-lite"/>
    </source>
</evidence>
<feature type="region of interest" description="Disordered" evidence="1">
    <location>
        <begin position="969"/>
        <end position="1016"/>
    </location>
</feature>
<dbReference type="Gene3D" id="2.130.10.10">
    <property type="entry name" value="YVTN repeat-like/Quinoprotein amine dehydrogenase"/>
    <property type="match status" value="4"/>
</dbReference>
<feature type="region of interest" description="Disordered" evidence="1">
    <location>
        <begin position="276"/>
        <end position="300"/>
    </location>
</feature>
<accession>A0A9P5CQC5</accession>
<comment type="caution">
    <text evidence="2">The sequence shown here is derived from an EMBL/GenBank/DDBJ whole genome shotgun (WGS) entry which is preliminary data.</text>
</comment>
<dbReference type="OrthoDB" id="6252103at2759"/>
<dbReference type="InterPro" id="IPR001680">
    <property type="entry name" value="WD40_rpt"/>
</dbReference>
<feature type="region of interest" description="Disordered" evidence="1">
    <location>
        <begin position="777"/>
        <end position="797"/>
    </location>
</feature>
<feature type="compositionally biased region" description="Polar residues" evidence="1">
    <location>
        <begin position="860"/>
        <end position="888"/>
    </location>
</feature>
<dbReference type="RefSeq" id="XP_040776866.1">
    <property type="nucleotide sequence ID" value="XM_040917167.1"/>
</dbReference>
<reference evidence="2" key="1">
    <citation type="journal article" date="2020" name="Phytopathology">
        <title>Genome sequence of the chestnut blight fungus Cryphonectria parasitica EP155: A fundamental resource for an archetypical invasive plant pathogen.</title>
        <authorList>
            <person name="Crouch J.A."/>
            <person name="Dawe A."/>
            <person name="Aerts A."/>
            <person name="Barry K."/>
            <person name="Churchill A.C.L."/>
            <person name="Grimwood J."/>
            <person name="Hillman B."/>
            <person name="Milgroom M.G."/>
            <person name="Pangilinan J."/>
            <person name="Smith M."/>
            <person name="Salamov A."/>
            <person name="Schmutz J."/>
            <person name="Yadav J."/>
            <person name="Grigoriev I.V."/>
            <person name="Nuss D."/>
        </authorList>
    </citation>
    <scope>NUCLEOTIDE SEQUENCE</scope>
    <source>
        <strain evidence="2">EP155</strain>
    </source>
</reference>
<dbReference type="SUPFAM" id="SSF50998">
    <property type="entry name" value="Quinoprotein alcohol dehydrogenase-like"/>
    <property type="match status" value="1"/>
</dbReference>
<name>A0A9P5CQC5_CRYP1</name>
<protein>
    <submittedName>
        <fullName evidence="2">WD40 repeat-like protein</fullName>
    </submittedName>
</protein>
<dbReference type="InterPro" id="IPR015943">
    <property type="entry name" value="WD40/YVTN_repeat-like_dom_sf"/>
</dbReference>